<reference evidence="10 11" key="1">
    <citation type="journal article" date="2007" name="Science">
        <title>The Chlamydomonas genome reveals the evolution of key animal and plant functions.</title>
        <authorList>
            <person name="Merchant S.S."/>
            <person name="Prochnik S.E."/>
            <person name="Vallon O."/>
            <person name="Harris E.H."/>
            <person name="Karpowicz S.J."/>
            <person name="Witman G.B."/>
            <person name="Terry A."/>
            <person name="Salamov A."/>
            <person name="Fritz-Laylin L.K."/>
            <person name="Marechal-Drouard L."/>
            <person name="Marshall W.F."/>
            <person name="Qu L.H."/>
            <person name="Nelson D.R."/>
            <person name="Sanderfoot A.A."/>
            <person name="Spalding M.H."/>
            <person name="Kapitonov V.V."/>
            <person name="Ren Q."/>
            <person name="Ferris P."/>
            <person name="Lindquist E."/>
            <person name="Shapiro H."/>
            <person name="Lucas S.M."/>
            <person name="Grimwood J."/>
            <person name="Schmutz J."/>
            <person name="Cardol P."/>
            <person name="Cerutti H."/>
            <person name="Chanfreau G."/>
            <person name="Chen C.L."/>
            <person name="Cognat V."/>
            <person name="Croft M.T."/>
            <person name="Dent R."/>
            <person name="Dutcher S."/>
            <person name="Fernandez E."/>
            <person name="Fukuzawa H."/>
            <person name="Gonzalez-Ballester D."/>
            <person name="Gonzalez-Halphen D."/>
            <person name="Hallmann A."/>
            <person name="Hanikenne M."/>
            <person name="Hippler M."/>
            <person name="Inwood W."/>
            <person name="Jabbari K."/>
            <person name="Kalanon M."/>
            <person name="Kuras R."/>
            <person name="Lefebvre P.A."/>
            <person name="Lemaire S.D."/>
            <person name="Lobanov A.V."/>
            <person name="Lohr M."/>
            <person name="Manuell A."/>
            <person name="Meier I."/>
            <person name="Mets L."/>
            <person name="Mittag M."/>
            <person name="Mittelmeier T."/>
            <person name="Moroney J.V."/>
            <person name="Moseley J."/>
            <person name="Napoli C."/>
            <person name="Nedelcu A.M."/>
            <person name="Niyogi K."/>
            <person name="Novoselov S.V."/>
            <person name="Paulsen I.T."/>
            <person name="Pazour G."/>
            <person name="Purton S."/>
            <person name="Ral J.P."/>
            <person name="Riano-Pachon D.M."/>
            <person name="Riekhof W."/>
            <person name="Rymarquis L."/>
            <person name="Schroda M."/>
            <person name="Stern D."/>
            <person name="Umen J."/>
            <person name="Willows R."/>
            <person name="Wilson N."/>
            <person name="Zimmer S.L."/>
            <person name="Allmer J."/>
            <person name="Balk J."/>
            <person name="Bisova K."/>
            <person name="Chen C.J."/>
            <person name="Elias M."/>
            <person name="Gendler K."/>
            <person name="Hauser C."/>
            <person name="Lamb M.R."/>
            <person name="Ledford H."/>
            <person name="Long J.C."/>
            <person name="Minagawa J."/>
            <person name="Page M.D."/>
            <person name="Pan J."/>
            <person name="Pootakham W."/>
            <person name="Roje S."/>
            <person name="Rose A."/>
            <person name="Stahlberg E."/>
            <person name="Terauchi A.M."/>
            <person name="Yang P."/>
            <person name="Ball S."/>
            <person name="Bowler C."/>
            <person name="Dieckmann C.L."/>
            <person name="Gladyshev V.N."/>
            <person name="Green P."/>
            <person name="Jorgensen R."/>
            <person name="Mayfield S."/>
            <person name="Mueller-Roeber B."/>
            <person name="Rajamani S."/>
            <person name="Sayre R.T."/>
            <person name="Brokstein P."/>
            <person name="Dubchak I."/>
            <person name="Goodstein D."/>
            <person name="Hornick L."/>
            <person name="Huang Y.W."/>
            <person name="Jhaveri J."/>
            <person name="Luo Y."/>
            <person name="Martinez D."/>
            <person name="Ngau W.C."/>
            <person name="Otillar B."/>
            <person name="Poliakov A."/>
            <person name="Porter A."/>
            <person name="Szajkowski L."/>
            <person name="Werner G."/>
            <person name="Zhou K."/>
            <person name="Grigoriev I.V."/>
            <person name="Rokhsar D.S."/>
            <person name="Grossman A.R."/>
        </authorList>
    </citation>
    <scope>NUCLEOTIDE SEQUENCE [LARGE SCALE GENOMIC DNA]</scope>
    <source>
        <strain evidence="11">CC-503</strain>
    </source>
</reference>
<dbReference type="GeneID" id="5717338"/>
<dbReference type="OrthoDB" id="10262062at2759"/>
<name>A0A2K3CNS8_CHLRE</name>
<evidence type="ECO:0000256" key="1">
    <source>
        <dbReference type="ARBA" id="ARBA00022490"/>
    </source>
</evidence>
<feature type="domain" description="RNase L inhibitor RLI-like possible metal-binding" evidence="9">
    <location>
        <begin position="123"/>
        <end position="154"/>
    </location>
</feature>
<keyword evidence="5 6" id="KW-0949">S-adenosyl-L-methionine</keyword>
<dbReference type="PANTHER" id="PTHR20426">
    <property type="entry name" value="RIBOSOME BIOGENESIS PROTEIN TSR3 HOMOLOG"/>
    <property type="match status" value="1"/>
</dbReference>
<dbReference type="NCBIfam" id="NF002621">
    <property type="entry name" value="PRK02287.1"/>
    <property type="match status" value="1"/>
</dbReference>
<dbReference type="AlphaFoldDB" id="A0A2K3CNS8"/>
<evidence type="ECO:0000313" key="11">
    <source>
        <dbReference type="Proteomes" id="UP000006906"/>
    </source>
</evidence>
<dbReference type="EMBL" id="CM008978">
    <property type="protein sequence ID" value="PNW69939.1"/>
    <property type="molecule type" value="Genomic_DNA"/>
</dbReference>
<feature type="compositionally biased region" description="Acidic residues" evidence="7">
    <location>
        <begin position="375"/>
        <end position="388"/>
    </location>
</feature>
<dbReference type="Pfam" id="PF04034">
    <property type="entry name" value="Ribo_biogen_C"/>
    <property type="match status" value="1"/>
</dbReference>
<feature type="region of interest" description="Disordered" evidence="7">
    <location>
        <begin position="1"/>
        <end position="117"/>
    </location>
</feature>
<evidence type="ECO:0000256" key="4">
    <source>
        <dbReference type="ARBA" id="ARBA00022679"/>
    </source>
</evidence>
<feature type="binding site" evidence="6">
    <location>
        <position position="138"/>
    </location>
    <ligand>
        <name>S-adenosyl-L-methionine</name>
        <dbReference type="ChEBI" id="CHEBI:59789"/>
    </ligand>
</feature>
<dbReference type="ExpressionAtlas" id="A0A2K3CNS8">
    <property type="expression patterns" value="baseline"/>
</dbReference>
<evidence type="ECO:0000256" key="2">
    <source>
        <dbReference type="ARBA" id="ARBA00022517"/>
    </source>
</evidence>
<proteinExistence type="inferred from homology"/>
<feature type="compositionally biased region" description="Acidic residues" evidence="7">
    <location>
        <begin position="323"/>
        <end position="360"/>
    </location>
</feature>
<dbReference type="HAMAP" id="MF_01116">
    <property type="entry name" value="TSR3"/>
    <property type="match status" value="1"/>
</dbReference>
<dbReference type="KEGG" id="cre:CHLRE_17g698950v5"/>
<keyword evidence="11" id="KW-1185">Reference proteome</keyword>
<evidence type="ECO:0000313" key="10">
    <source>
        <dbReference type="EMBL" id="PNW69939.1"/>
    </source>
</evidence>
<dbReference type="InterPro" id="IPR007209">
    <property type="entry name" value="RNaseL-inhib-like_metal-bd_dom"/>
</dbReference>
<dbReference type="GO" id="GO:1904047">
    <property type="term" value="F:S-adenosyl-L-methionine binding"/>
    <property type="evidence" value="ECO:0007669"/>
    <property type="project" value="UniProtKB-UniRule"/>
</dbReference>
<feature type="domain" description="16S/18S rRNA aminocarboxypropyltransferase Tsr3 C-terminal" evidence="8">
    <location>
        <begin position="160"/>
        <end position="286"/>
    </location>
</feature>
<evidence type="ECO:0000256" key="3">
    <source>
        <dbReference type="ARBA" id="ARBA00022552"/>
    </source>
</evidence>
<feature type="region of interest" description="Disordered" evidence="7">
    <location>
        <begin position="315"/>
        <end position="400"/>
    </location>
</feature>
<dbReference type="InParanoid" id="A0A2K3CNS8"/>
<protein>
    <recommendedName>
        <fullName evidence="6">18S rRNA aminocarboxypropyltransferase</fullName>
        <ecNumber evidence="6">2.5.1.157</ecNumber>
    </recommendedName>
</protein>
<feature type="compositionally biased region" description="Gly residues" evidence="7">
    <location>
        <begin position="1"/>
        <end position="29"/>
    </location>
</feature>
<feature type="binding site" evidence="6">
    <location>
        <position position="186"/>
    </location>
    <ligand>
        <name>S-adenosyl-L-methionine</name>
        <dbReference type="ChEBI" id="CHEBI:59789"/>
    </ligand>
</feature>
<keyword evidence="1" id="KW-0963">Cytoplasm</keyword>
<comment type="caution">
    <text evidence="6">Lacks conserved residue(s) required for the propagation of feature annotation.</text>
</comment>
<feature type="binding site" evidence="6">
    <location>
        <position position="209"/>
    </location>
    <ligand>
        <name>S-adenosyl-L-methionine</name>
        <dbReference type="ChEBI" id="CHEBI:59789"/>
    </ligand>
</feature>
<keyword evidence="2 6" id="KW-0690">Ribosome biogenesis</keyword>
<accession>A0A2K3CNS8</accession>
<dbReference type="Proteomes" id="UP000006906">
    <property type="component" value="Chromosome 17"/>
</dbReference>
<keyword evidence="4 6" id="KW-0808">Transferase</keyword>
<evidence type="ECO:0000259" key="9">
    <source>
        <dbReference type="Pfam" id="PF04068"/>
    </source>
</evidence>
<dbReference type="STRING" id="3055.A0A2K3CNS8"/>
<dbReference type="PANTHER" id="PTHR20426:SF0">
    <property type="entry name" value="18S RRNA AMINOCARBOXYPROPYLTRANSFERASE"/>
    <property type="match status" value="1"/>
</dbReference>
<dbReference type="Gramene" id="PNW69939">
    <property type="protein sequence ID" value="PNW69939"/>
    <property type="gene ID" value="CHLRE_17g698950v5"/>
</dbReference>
<evidence type="ECO:0000256" key="7">
    <source>
        <dbReference type="SAM" id="MobiDB-lite"/>
    </source>
</evidence>
<evidence type="ECO:0000256" key="6">
    <source>
        <dbReference type="HAMAP-Rule" id="MF_03146"/>
    </source>
</evidence>
<comment type="similarity">
    <text evidence="6">Belongs to the TDD superfamily. TSR3 family.</text>
</comment>
<dbReference type="GO" id="GO:0000455">
    <property type="term" value="P:enzyme-directed rRNA pseudouridine synthesis"/>
    <property type="evidence" value="ECO:0007669"/>
    <property type="project" value="UniProtKB-UniRule"/>
</dbReference>
<dbReference type="FunCoup" id="A0A2K3CNS8">
    <property type="interactions" value="1606"/>
</dbReference>
<evidence type="ECO:0000256" key="5">
    <source>
        <dbReference type="ARBA" id="ARBA00022691"/>
    </source>
</evidence>
<dbReference type="EC" id="2.5.1.157" evidence="6"/>
<dbReference type="InterPro" id="IPR022968">
    <property type="entry name" value="Tsr3-like"/>
</dbReference>
<keyword evidence="3 6" id="KW-0698">rRNA processing</keyword>
<organism evidence="10 11">
    <name type="scientific">Chlamydomonas reinhardtii</name>
    <name type="common">Chlamydomonas smithii</name>
    <dbReference type="NCBI Taxonomy" id="3055"/>
    <lineage>
        <taxon>Eukaryota</taxon>
        <taxon>Viridiplantae</taxon>
        <taxon>Chlorophyta</taxon>
        <taxon>core chlorophytes</taxon>
        <taxon>Chlorophyceae</taxon>
        <taxon>CS clade</taxon>
        <taxon>Chlamydomonadales</taxon>
        <taxon>Chlamydomonadaceae</taxon>
        <taxon>Chlamydomonas</taxon>
    </lineage>
</organism>
<evidence type="ECO:0000259" key="8">
    <source>
        <dbReference type="Pfam" id="PF04034"/>
    </source>
</evidence>
<comment type="catalytic activity">
    <reaction evidence="6">
        <text>an N(1)-methylpseudouridine in rRNA + S-adenosyl-L-methionine = N(1)-methyl-N(3)-[(3S)-3-amino-3-carboxypropyl]pseudouridine in rRNA + S-methyl-5'-thioadenosine + H(+)</text>
        <dbReference type="Rhea" id="RHEA:63296"/>
        <dbReference type="Rhea" id="RHEA-COMP:11634"/>
        <dbReference type="Rhea" id="RHEA-COMP:16310"/>
        <dbReference type="ChEBI" id="CHEBI:15378"/>
        <dbReference type="ChEBI" id="CHEBI:17509"/>
        <dbReference type="ChEBI" id="CHEBI:59789"/>
        <dbReference type="ChEBI" id="CHEBI:74890"/>
        <dbReference type="ChEBI" id="CHEBI:146234"/>
        <dbReference type="EC" id="2.5.1.157"/>
    </reaction>
</comment>
<dbReference type="Pfam" id="PF04068">
    <property type="entry name" value="Fer4_RLI"/>
    <property type="match status" value="1"/>
</dbReference>
<dbReference type="RefSeq" id="XP_001691620.2">
    <property type="nucleotide sequence ID" value="XM_001691568.2"/>
</dbReference>
<dbReference type="GO" id="GO:0106388">
    <property type="term" value="F:rRNA small subunit aminocarboxypropyltransferase activity"/>
    <property type="evidence" value="ECO:0007669"/>
    <property type="project" value="UniProtKB-EC"/>
</dbReference>
<comment type="function">
    <text evidence="6">Aminocarboxypropyltransferase that catalyzes the aminocarboxypropyl transfer on pseudouridine in 18S rRNA. It constitutes the last step in biosynthesis of the hypermodified N1-methyl-N3-(3-amino-3-carboxypropyl) pseudouridine (m1acp3-Psi).</text>
</comment>
<dbReference type="InterPro" id="IPR007177">
    <property type="entry name" value="Tsr3_C"/>
</dbReference>
<dbReference type="PaxDb" id="3055-EDP04728"/>
<sequence length="400" mass="41218">MPKPRGGGGGAGRGARGGRGGGGGGNRRGAGGHHRDAASRNDQAVDAWEDGASGAAAVAHTSTRHGVSVADDVDASGSGSGDDDAEDADGATADAPSTSGRQELTVGGEPTSNKPKVHKFPVQLAMWDLGQCDRKRCSGTRLARQGIVRELRLGVTFPGVILSPMGTRSVSAEDAALIRTKGLAVVDCSWNRLDDVPFGRIKGAAPRLLPFMVAANPVNYGKPCKLSCAEAFAAALFICGLRDEAVGVLSRFKWGHSFFSTNAHLLSLYSSCATAVDVIAAQNAYLAGGSPAAGPASAAAALDVLEIAAAGRWERGAGRGGGSDEEVDDGYDDEDGGEGEEGEAEEEEEEEEAEPDEAELEDLRRRMNRELPPSESEEEEEEEEEGEAGGEAGGEAAAGR</sequence>
<gene>
    <name evidence="10" type="ORF">CHLRE_17g698950v5</name>
</gene>
<dbReference type="GO" id="GO:0030490">
    <property type="term" value="P:maturation of SSU-rRNA"/>
    <property type="evidence" value="ECO:0000318"/>
    <property type="project" value="GO_Central"/>
</dbReference>